<dbReference type="SUPFAM" id="SSF52833">
    <property type="entry name" value="Thioredoxin-like"/>
    <property type="match status" value="1"/>
</dbReference>
<feature type="region of interest" description="Disordered" evidence="1">
    <location>
        <begin position="22"/>
        <end position="229"/>
    </location>
</feature>
<sequence length="404" mass="44065">MATEEPPPLLTLKERIAALQLAQAADNSVSKPPPPAPPRRQVSSPAASYNTPQQAYKGSDDHDPDSKNIVLAPSVRKSELVKRNPPSLPPRRPSQASVTAEPPALPPRRPSQLTASRKPSNDSISSVASGLTSNSAISTRTSFSAAYEDPTSTGSRFRIKAPEYNPAKLPALPERRSHRQPDESEDIIPLRSTVSAPHALPRPGQVAIESPPALPTRRQAPSVNSTNDDISTALVSSLPEFGFSHASKPPPIPSNRPQRPGASIVEYGQPSPDGSTVVVELDANTFDNIILRSGKPAFVDFYAPFCKYCKELDPVYEELAVSYYHKNITIAKIDSYGQKSIGERYQVEGWPTLKFFDGSGGEPVNFEWMRDLEWMSRFIDEQMAMLPANTICPPPIPIASRPVF</sequence>
<proteinExistence type="predicted"/>
<gene>
    <name evidence="3" type="ORF">JX265_000743</name>
</gene>
<reference evidence="3" key="1">
    <citation type="submission" date="2021-03" db="EMBL/GenBank/DDBJ databases">
        <title>Revisited historic fungal species revealed as producer of novel bioactive compounds through whole genome sequencing and comparative genomics.</title>
        <authorList>
            <person name="Vignolle G.A."/>
            <person name="Hochenegger N."/>
            <person name="Mach R.L."/>
            <person name="Mach-Aigner A.R."/>
            <person name="Javad Rahimi M."/>
            <person name="Salim K.A."/>
            <person name="Chan C.M."/>
            <person name="Lim L.B.L."/>
            <person name="Cai F."/>
            <person name="Druzhinina I.S."/>
            <person name="U'Ren J.M."/>
            <person name="Derntl C."/>
        </authorList>
    </citation>
    <scope>NUCLEOTIDE SEQUENCE</scope>
    <source>
        <strain evidence="3">TUCIM 5799</strain>
    </source>
</reference>
<dbReference type="Proteomes" id="UP000829685">
    <property type="component" value="Unassembled WGS sequence"/>
</dbReference>
<dbReference type="PROSITE" id="PS51352">
    <property type="entry name" value="THIOREDOXIN_2"/>
    <property type="match status" value="1"/>
</dbReference>
<feature type="domain" description="Thioredoxin" evidence="2">
    <location>
        <begin position="258"/>
        <end position="384"/>
    </location>
</feature>
<dbReference type="InterPro" id="IPR036249">
    <property type="entry name" value="Thioredoxin-like_sf"/>
</dbReference>
<keyword evidence="4" id="KW-1185">Reference proteome</keyword>
<dbReference type="PANTHER" id="PTHR45672:SF11">
    <property type="entry name" value="PROTEIN DISULFIDE-ISOMERASE C17H9.14C"/>
    <property type="match status" value="1"/>
</dbReference>
<name>A0A9P9WWD6_9PEZI</name>
<protein>
    <recommendedName>
        <fullName evidence="2">Thioredoxin domain-containing protein</fullName>
    </recommendedName>
</protein>
<feature type="compositionally biased region" description="Low complexity" evidence="1">
    <location>
        <begin position="39"/>
        <end position="48"/>
    </location>
</feature>
<dbReference type="AlphaFoldDB" id="A0A9P9WWD6"/>
<dbReference type="GO" id="GO:0006457">
    <property type="term" value="P:protein folding"/>
    <property type="evidence" value="ECO:0007669"/>
    <property type="project" value="TreeGrafter"/>
</dbReference>
<dbReference type="InterPro" id="IPR051063">
    <property type="entry name" value="PDI"/>
</dbReference>
<organism evidence="3 4">
    <name type="scientific">Neoarthrinium moseri</name>
    <dbReference type="NCBI Taxonomy" id="1658444"/>
    <lineage>
        <taxon>Eukaryota</taxon>
        <taxon>Fungi</taxon>
        <taxon>Dikarya</taxon>
        <taxon>Ascomycota</taxon>
        <taxon>Pezizomycotina</taxon>
        <taxon>Sordariomycetes</taxon>
        <taxon>Xylariomycetidae</taxon>
        <taxon>Amphisphaeriales</taxon>
        <taxon>Apiosporaceae</taxon>
        <taxon>Neoarthrinium</taxon>
    </lineage>
</organism>
<evidence type="ECO:0000256" key="1">
    <source>
        <dbReference type="SAM" id="MobiDB-lite"/>
    </source>
</evidence>
<feature type="region of interest" description="Disordered" evidence="1">
    <location>
        <begin position="244"/>
        <end position="271"/>
    </location>
</feature>
<comment type="caution">
    <text evidence="3">The sequence shown here is derived from an EMBL/GenBank/DDBJ whole genome shotgun (WGS) entry which is preliminary data.</text>
</comment>
<feature type="compositionally biased region" description="Polar residues" evidence="1">
    <location>
        <begin position="111"/>
        <end position="155"/>
    </location>
</feature>
<dbReference type="Pfam" id="PF00085">
    <property type="entry name" value="Thioredoxin"/>
    <property type="match status" value="1"/>
</dbReference>
<feature type="compositionally biased region" description="Polar residues" evidence="1">
    <location>
        <begin position="219"/>
        <end position="229"/>
    </location>
</feature>
<dbReference type="GO" id="GO:0005783">
    <property type="term" value="C:endoplasmic reticulum"/>
    <property type="evidence" value="ECO:0007669"/>
    <property type="project" value="TreeGrafter"/>
</dbReference>
<dbReference type="Gene3D" id="3.40.30.10">
    <property type="entry name" value="Glutaredoxin"/>
    <property type="match status" value="1"/>
</dbReference>
<dbReference type="InterPro" id="IPR013766">
    <property type="entry name" value="Thioredoxin_domain"/>
</dbReference>
<evidence type="ECO:0000259" key="2">
    <source>
        <dbReference type="PROSITE" id="PS51352"/>
    </source>
</evidence>
<evidence type="ECO:0000313" key="3">
    <source>
        <dbReference type="EMBL" id="KAI1880503.1"/>
    </source>
</evidence>
<dbReference type="GO" id="GO:0003756">
    <property type="term" value="F:protein disulfide isomerase activity"/>
    <property type="evidence" value="ECO:0007669"/>
    <property type="project" value="TreeGrafter"/>
</dbReference>
<evidence type="ECO:0000313" key="4">
    <source>
        <dbReference type="Proteomes" id="UP000829685"/>
    </source>
</evidence>
<dbReference type="EMBL" id="JAFIMR010000002">
    <property type="protein sequence ID" value="KAI1880503.1"/>
    <property type="molecule type" value="Genomic_DNA"/>
</dbReference>
<feature type="compositionally biased region" description="Basic and acidic residues" evidence="1">
    <location>
        <begin position="173"/>
        <end position="182"/>
    </location>
</feature>
<dbReference type="PANTHER" id="PTHR45672">
    <property type="entry name" value="PROTEIN DISULFIDE-ISOMERASE C17H9.14C-RELATED"/>
    <property type="match status" value="1"/>
</dbReference>
<accession>A0A9P9WWD6</accession>